<sequence>MDLTPHLPALQVIVPMLSAPLVLLLRPRGLAWAGATAAALLSFAIALNMAMVVADGGHLRYDMGGWDAPYGIELSVGPFSSLVLLIVSGAAAAAMIAARPSINRQIEHERQPLFYAAWLLALAGLAGIAVSADAFNIFVFMEISSLASYVLIAGGPDRRALPAVFKYLIMGTIGATFYLIGVGLVYMMTGTLNLADMETRIVNVTEINPILVAAGFITIGLALKAAVFPLHVWLPNAYAHAPHMVTVFLAACATKVAIYVLIRFDFFVFQANLTNHGLQFSLFLLPLALLGILVASAVAMFEGHIKRLLAMSSVAQIGYIILGASFISVAGLTASAAHMFNHALAKGGLFLAIAGLACHYRDLRLDQLAGAARSMPWTTAALVICGFSLIGVPGTAGFISKWLLIDAAMDQGDFAWLLVAIIIISSLMALAYVWRMVETLYFKPPVAEAAPTEAPLQLLLVTWLVALANIGFGFFPQFPLALASAAANLLMRHTL</sequence>
<dbReference type="Proteomes" id="UP000265509">
    <property type="component" value="Unassembled WGS sequence"/>
</dbReference>
<evidence type="ECO:0000256" key="7">
    <source>
        <dbReference type="RuleBase" id="RU000320"/>
    </source>
</evidence>
<evidence type="ECO:0000313" key="10">
    <source>
        <dbReference type="EMBL" id="RLQ22265.1"/>
    </source>
</evidence>
<feature type="domain" description="NADH:quinone oxidoreductase/Mrp antiporter transmembrane" evidence="9">
    <location>
        <begin position="132"/>
        <end position="425"/>
    </location>
</feature>
<dbReference type="InterPro" id="IPR003918">
    <property type="entry name" value="NADH_UbQ_OxRdtase"/>
</dbReference>
<dbReference type="PRINTS" id="PR01437">
    <property type="entry name" value="NUOXDRDTASE4"/>
</dbReference>
<dbReference type="PANTHER" id="PTHR42703">
    <property type="entry name" value="NADH DEHYDROGENASE"/>
    <property type="match status" value="1"/>
</dbReference>
<dbReference type="AlphaFoldDB" id="A0A3L7E026"/>
<comment type="caution">
    <text evidence="10">The sequence shown here is derived from an EMBL/GenBank/DDBJ whole genome shotgun (WGS) entry which is preliminary data.</text>
</comment>
<feature type="transmembrane region" description="Helical" evidence="8">
    <location>
        <begin position="167"/>
        <end position="189"/>
    </location>
</feature>
<feature type="transmembrane region" description="Helical" evidence="8">
    <location>
        <begin position="343"/>
        <end position="360"/>
    </location>
</feature>
<dbReference type="PANTHER" id="PTHR42703:SF1">
    <property type="entry name" value="NA(+)_H(+) ANTIPORTER SUBUNIT D1"/>
    <property type="match status" value="1"/>
</dbReference>
<dbReference type="GO" id="GO:0008137">
    <property type="term" value="F:NADH dehydrogenase (ubiquinone) activity"/>
    <property type="evidence" value="ECO:0007669"/>
    <property type="project" value="InterPro"/>
</dbReference>
<comment type="subcellular location">
    <subcellularLocation>
        <location evidence="1">Cell membrane</location>
        <topology evidence="1">Multi-pass membrane protein</topology>
    </subcellularLocation>
    <subcellularLocation>
        <location evidence="7">Membrane</location>
        <topology evidence="7">Multi-pass membrane protein</topology>
    </subcellularLocation>
</comment>
<name>A0A3L7E026_9GAMM</name>
<feature type="transmembrane region" description="Helical" evidence="8">
    <location>
        <begin position="113"/>
        <end position="131"/>
    </location>
</feature>
<accession>A0A3L7E026</accession>
<keyword evidence="11" id="KW-1185">Reference proteome</keyword>
<evidence type="ECO:0000256" key="3">
    <source>
        <dbReference type="ARBA" id="ARBA00022475"/>
    </source>
</evidence>
<gene>
    <name evidence="10" type="ORF">DWB85_08245</name>
</gene>
<keyword evidence="6 8" id="KW-0472">Membrane</keyword>
<dbReference type="InterPro" id="IPR001750">
    <property type="entry name" value="ND/Mrp_TM"/>
</dbReference>
<feature type="transmembrane region" description="Helical" evidence="8">
    <location>
        <begin position="32"/>
        <end position="54"/>
    </location>
</feature>
<evidence type="ECO:0000256" key="4">
    <source>
        <dbReference type="ARBA" id="ARBA00022692"/>
    </source>
</evidence>
<feature type="transmembrane region" description="Helical" evidence="8">
    <location>
        <begin position="282"/>
        <end position="305"/>
    </location>
</feature>
<feature type="transmembrane region" description="Helical" evidence="8">
    <location>
        <begin position="74"/>
        <end position="97"/>
    </location>
</feature>
<evidence type="ECO:0000256" key="5">
    <source>
        <dbReference type="ARBA" id="ARBA00022989"/>
    </source>
</evidence>
<dbReference type="GO" id="GO:0005886">
    <property type="term" value="C:plasma membrane"/>
    <property type="evidence" value="ECO:0007669"/>
    <property type="project" value="UniProtKB-SubCell"/>
</dbReference>
<evidence type="ECO:0000256" key="1">
    <source>
        <dbReference type="ARBA" id="ARBA00004651"/>
    </source>
</evidence>
<evidence type="ECO:0000313" key="11">
    <source>
        <dbReference type="Proteomes" id="UP000265509"/>
    </source>
</evidence>
<feature type="transmembrane region" description="Helical" evidence="8">
    <location>
        <begin position="414"/>
        <end position="434"/>
    </location>
</feature>
<evidence type="ECO:0000256" key="6">
    <source>
        <dbReference type="ARBA" id="ARBA00023136"/>
    </source>
</evidence>
<dbReference type="EMBL" id="QRAN01000007">
    <property type="protein sequence ID" value="RLQ22265.1"/>
    <property type="molecule type" value="Genomic_DNA"/>
</dbReference>
<dbReference type="OrthoDB" id="9768329at2"/>
<feature type="transmembrane region" description="Helical" evidence="8">
    <location>
        <begin position="137"/>
        <end position="155"/>
    </location>
</feature>
<protein>
    <submittedName>
        <fullName evidence="10">Monovalent cation/H+ antiporter subunit D family protein</fullName>
    </submittedName>
</protein>
<evidence type="ECO:0000256" key="2">
    <source>
        <dbReference type="ARBA" id="ARBA00005346"/>
    </source>
</evidence>
<feature type="transmembrane region" description="Helical" evidence="8">
    <location>
        <begin position="380"/>
        <end position="402"/>
    </location>
</feature>
<reference evidence="10 11" key="1">
    <citation type="submission" date="2018-07" db="EMBL/GenBank/DDBJ databases">
        <title>Halioglobus sp. genome submission.</title>
        <authorList>
            <person name="Ye M.-Q."/>
            <person name="Du Z.-J."/>
        </authorList>
    </citation>
    <scope>NUCLEOTIDE SEQUENCE [LARGE SCALE GENOMIC DNA]</scope>
    <source>
        <strain evidence="10 11">U0301</strain>
    </source>
</reference>
<feature type="transmembrane region" description="Helical" evidence="8">
    <location>
        <begin position="209"/>
        <end position="232"/>
    </location>
</feature>
<keyword evidence="4 7" id="KW-0812">Transmembrane</keyword>
<keyword evidence="3" id="KW-1003">Cell membrane</keyword>
<dbReference type="InterPro" id="IPR050586">
    <property type="entry name" value="CPA3_Na-H_Antiporter_D"/>
</dbReference>
<evidence type="ECO:0000259" key="9">
    <source>
        <dbReference type="Pfam" id="PF00361"/>
    </source>
</evidence>
<feature type="transmembrane region" description="Helical" evidence="8">
    <location>
        <begin position="6"/>
        <end position="25"/>
    </location>
</feature>
<proteinExistence type="inferred from homology"/>
<organism evidence="10 11">
    <name type="scientific">Seongchinamella sediminis</name>
    <dbReference type="NCBI Taxonomy" id="2283635"/>
    <lineage>
        <taxon>Bacteria</taxon>
        <taxon>Pseudomonadati</taxon>
        <taxon>Pseudomonadota</taxon>
        <taxon>Gammaproteobacteria</taxon>
        <taxon>Cellvibrionales</taxon>
        <taxon>Halieaceae</taxon>
        <taxon>Seongchinamella</taxon>
    </lineage>
</organism>
<keyword evidence="5 8" id="KW-1133">Transmembrane helix</keyword>
<dbReference type="GO" id="GO:0042773">
    <property type="term" value="P:ATP synthesis coupled electron transport"/>
    <property type="evidence" value="ECO:0007669"/>
    <property type="project" value="InterPro"/>
</dbReference>
<dbReference type="RefSeq" id="WP_117953739.1">
    <property type="nucleotide sequence ID" value="NZ_QRAN01000007.1"/>
</dbReference>
<evidence type="ECO:0000256" key="8">
    <source>
        <dbReference type="SAM" id="Phobius"/>
    </source>
</evidence>
<feature type="transmembrane region" description="Helical" evidence="8">
    <location>
        <begin position="244"/>
        <end position="262"/>
    </location>
</feature>
<feature type="transmembrane region" description="Helical" evidence="8">
    <location>
        <begin position="455"/>
        <end position="475"/>
    </location>
</feature>
<dbReference type="Pfam" id="PF00361">
    <property type="entry name" value="Proton_antipo_M"/>
    <property type="match status" value="1"/>
</dbReference>
<feature type="transmembrane region" description="Helical" evidence="8">
    <location>
        <begin position="317"/>
        <end position="337"/>
    </location>
</feature>
<comment type="similarity">
    <text evidence="2">Belongs to the CPA3 antiporters (TC 2.A.63) subunit D family.</text>
</comment>